<evidence type="ECO:0000313" key="2">
    <source>
        <dbReference type="Proteomes" id="UP000830671"/>
    </source>
</evidence>
<evidence type="ECO:0000313" key="1">
    <source>
        <dbReference type="EMBL" id="UQC81494.1"/>
    </source>
</evidence>
<reference evidence="1" key="1">
    <citation type="journal article" date="2021" name="Mol. Plant Microbe Interact.">
        <title>Complete Genome Sequence of the Plant-Pathogenic Fungus Colletotrichum lupini.</title>
        <authorList>
            <person name="Baroncelli R."/>
            <person name="Pensec F."/>
            <person name="Da Lio D."/>
            <person name="Boufleur T."/>
            <person name="Vicente I."/>
            <person name="Sarrocco S."/>
            <person name="Picot A."/>
            <person name="Baraldi E."/>
            <person name="Sukno S."/>
            <person name="Thon M."/>
            <person name="Le Floch G."/>
        </authorList>
    </citation>
    <scope>NUCLEOTIDE SEQUENCE</scope>
    <source>
        <strain evidence="1">IMI 504893</strain>
    </source>
</reference>
<dbReference type="AlphaFoldDB" id="A0A9Q8SQ50"/>
<accession>A0A9Q8SQ50</accession>
<protein>
    <submittedName>
        <fullName evidence="1">Uncharacterized protein</fullName>
    </submittedName>
</protein>
<dbReference type="KEGG" id="clup:CLUP02_06980"/>
<dbReference type="GeneID" id="73340987"/>
<organism evidence="1 2">
    <name type="scientific">Colletotrichum lupini</name>
    <dbReference type="NCBI Taxonomy" id="145971"/>
    <lineage>
        <taxon>Eukaryota</taxon>
        <taxon>Fungi</taxon>
        <taxon>Dikarya</taxon>
        <taxon>Ascomycota</taxon>
        <taxon>Pezizomycotina</taxon>
        <taxon>Sordariomycetes</taxon>
        <taxon>Hypocreomycetidae</taxon>
        <taxon>Glomerellales</taxon>
        <taxon>Glomerellaceae</taxon>
        <taxon>Colletotrichum</taxon>
        <taxon>Colletotrichum acutatum species complex</taxon>
    </lineage>
</organism>
<dbReference type="RefSeq" id="XP_049143120.1">
    <property type="nucleotide sequence ID" value="XM_049285977.1"/>
</dbReference>
<sequence length="315" mass="34615">MRKGESQRSAGDVCIAAWSIQSGPKTHVRVHTPFIRSKAVLWLKSFQCGTICITVNSYHQRQGLRSGCAGGTLSKPIRNFGSEEAAWRRLLSKIEWGVPCKVLIVDVGLARPLIPMSRHRLTVTLSSAPRTHPKLCRVTTCTGLDIQPSEIWNSGVQHFSYHCPSDNIAKQNGALCVEQGIALFEVPLRRQPRVAHVEFGFPGMGPGFSAALEKNSRIHLTLGNRTLIYRESPGDARYRLPPPLTNFNTRAVIVNSSAIRPRPEPGVREHPPHAGSWNFADGWGSPWIIITTNYGGKLGTSALSPHRPRNDDGGA</sequence>
<name>A0A9Q8SQ50_9PEZI</name>
<dbReference type="EMBL" id="CP019475">
    <property type="protein sequence ID" value="UQC81494.1"/>
    <property type="molecule type" value="Genomic_DNA"/>
</dbReference>
<proteinExistence type="predicted"/>
<dbReference type="Proteomes" id="UP000830671">
    <property type="component" value="Chromosome 3"/>
</dbReference>
<keyword evidence="2" id="KW-1185">Reference proteome</keyword>
<gene>
    <name evidence="1" type="ORF">CLUP02_06980</name>
</gene>